<dbReference type="CDD" id="cd17947">
    <property type="entry name" value="DEADc_DDX27"/>
    <property type="match status" value="1"/>
</dbReference>
<dbReference type="GO" id="GO:0003676">
    <property type="term" value="F:nucleic acid binding"/>
    <property type="evidence" value="ECO:0007669"/>
    <property type="project" value="InterPro"/>
</dbReference>
<dbReference type="PROSITE" id="PS51195">
    <property type="entry name" value="Q_MOTIF"/>
    <property type="match status" value="1"/>
</dbReference>
<dbReference type="InterPro" id="IPR027417">
    <property type="entry name" value="P-loop_NTPase"/>
</dbReference>
<dbReference type="SUPFAM" id="SSF52540">
    <property type="entry name" value="P-loop containing nucleoside triphosphate hydrolases"/>
    <property type="match status" value="1"/>
</dbReference>
<feature type="domain" description="Helicase C-terminal" evidence="9">
    <location>
        <begin position="353"/>
        <end position="518"/>
    </location>
</feature>
<dbReference type="PROSITE" id="PS51194">
    <property type="entry name" value="HELICASE_CTER"/>
    <property type="match status" value="1"/>
</dbReference>
<evidence type="ECO:0000256" key="6">
    <source>
        <dbReference type="RuleBase" id="RU000492"/>
    </source>
</evidence>
<feature type="domain" description="DEAD-box RNA helicase Q" evidence="10">
    <location>
        <begin position="123"/>
        <end position="151"/>
    </location>
</feature>
<name>A0A7S1PR20_ALECA</name>
<dbReference type="InterPro" id="IPR011545">
    <property type="entry name" value="DEAD/DEAH_box_helicase_dom"/>
</dbReference>
<proteinExistence type="inferred from homology"/>
<feature type="region of interest" description="Disordered" evidence="7">
    <location>
        <begin position="581"/>
        <end position="683"/>
    </location>
</feature>
<dbReference type="CDD" id="cd18787">
    <property type="entry name" value="SF2_C_DEAD"/>
    <property type="match status" value="1"/>
</dbReference>
<dbReference type="SMART" id="SM00490">
    <property type="entry name" value="HELICc"/>
    <property type="match status" value="1"/>
</dbReference>
<dbReference type="GO" id="GO:0005829">
    <property type="term" value="C:cytosol"/>
    <property type="evidence" value="ECO:0007669"/>
    <property type="project" value="TreeGrafter"/>
</dbReference>
<feature type="domain" description="Helicase ATP-binding" evidence="8">
    <location>
        <begin position="154"/>
        <end position="342"/>
    </location>
</feature>
<dbReference type="InterPro" id="IPR000629">
    <property type="entry name" value="RNA-helicase_DEAD-box_CS"/>
</dbReference>
<feature type="compositionally biased region" description="Basic and acidic residues" evidence="7">
    <location>
        <begin position="581"/>
        <end position="596"/>
    </location>
</feature>
<keyword evidence="3 6" id="KW-0347">Helicase</keyword>
<protein>
    <recommendedName>
        <fullName evidence="12">RNA helicase</fullName>
    </recommendedName>
</protein>
<keyword evidence="1 6" id="KW-0547">Nucleotide-binding</keyword>
<evidence type="ECO:0000256" key="4">
    <source>
        <dbReference type="ARBA" id="ARBA00022840"/>
    </source>
</evidence>
<dbReference type="EMBL" id="HBGE01009311">
    <property type="protein sequence ID" value="CAD9097165.1"/>
    <property type="molecule type" value="Transcribed_RNA"/>
</dbReference>
<evidence type="ECO:0000256" key="3">
    <source>
        <dbReference type="ARBA" id="ARBA00022806"/>
    </source>
</evidence>
<evidence type="ECO:0008006" key="12">
    <source>
        <dbReference type="Google" id="ProtNLM"/>
    </source>
</evidence>
<evidence type="ECO:0000259" key="10">
    <source>
        <dbReference type="PROSITE" id="PS51195"/>
    </source>
</evidence>
<feature type="compositionally biased region" description="Basic and acidic residues" evidence="7">
    <location>
        <begin position="49"/>
        <end position="61"/>
    </location>
</feature>
<keyword evidence="2 6" id="KW-0378">Hydrolase</keyword>
<gene>
    <name evidence="11" type="ORF">ACAT0790_LOCUS5597</name>
</gene>
<keyword evidence="4 6" id="KW-0067">ATP-binding</keyword>
<dbReference type="InterPro" id="IPR050079">
    <property type="entry name" value="DEAD_box_RNA_helicase"/>
</dbReference>
<dbReference type="PANTHER" id="PTHR47959:SF1">
    <property type="entry name" value="ATP-DEPENDENT RNA HELICASE DBPA"/>
    <property type="match status" value="1"/>
</dbReference>
<evidence type="ECO:0000256" key="1">
    <source>
        <dbReference type="ARBA" id="ARBA00022741"/>
    </source>
</evidence>
<dbReference type="InterPro" id="IPR014001">
    <property type="entry name" value="Helicase_ATP-bd"/>
</dbReference>
<feature type="compositionally biased region" description="Acidic residues" evidence="7">
    <location>
        <begin position="9"/>
        <end position="24"/>
    </location>
</feature>
<dbReference type="GO" id="GO:0005524">
    <property type="term" value="F:ATP binding"/>
    <property type="evidence" value="ECO:0007669"/>
    <property type="project" value="UniProtKB-KW"/>
</dbReference>
<reference evidence="11" key="1">
    <citation type="submission" date="2021-01" db="EMBL/GenBank/DDBJ databases">
        <authorList>
            <person name="Corre E."/>
            <person name="Pelletier E."/>
            <person name="Niang G."/>
            <person name="Scheremetjew M."/>
            <person name="Finn R."/>
            <person name="Kale V."/>
            <person name="Holt S."/>
            <person name="Cochrane G."/>
            <person name="Meng A."/>
            <person name="Brown T."/>
            <person name="Cohen L."/>
        </authorList>
    </citation>
    <scope>NUCLEOTIDE SEQUENCE</scope>
    <source>
        <strain evidence="11">OF101</strain>
    </source>
</reference>
<accession>A0A7S1PR20</accession>
<dbReference type="PROSITE" id="PS51192">
    <property type="entry name" value="HELICASE_ATP_BIND_1"/>
    <property type="match status" value="1"/>
</dbReference>
<feature type="short sequence motif" description="Q motif" evidence="5">
    <location>
        <begin position="123"/>
        <end position="151"/>
    </location>
</feature>
<feature type="compositionally biased region" description="Basic and acidic residues" evidence="7">
    <location>
        <begin position="76"/>
        <end position="87"/>
    </location>
</feature>
<dbReference type="AlphaFoldDB" id="A0A7S1PR20"/>
<evidence type="ECO:0000259" key="9">
    <source>
        <dbReference type="PROSITE" id="PS51194"/>
    </source>
</evidence>
<evidence type="ECO:0000256" key="2">
    <source>
        <dbReference type="ARBA" id="ARBA00022801"/>
    </source>
</evidence>
<feature type="compositionally biased region" description="Basic and acidic residues" evidence="7">
    <location>
        <begin position="613"/>
        <end position="647"/>
    </location>
</feature>
<sequence length="683" mass="75721">MADLVRTIDDDDEVAHDSEAESGEDAAPALAQQNRFNFTDLLSEAEDNDDRKGKSGWDFDSHQTVAAGGEEQDGGLEAKIHQRRQEAGLEADSNGIKKDAKERKDKKQKDRKAVDTSHLETNMHFADLRLSRPLLRAVAELRFSSPTPIQRDVIPPALRGLDILATAETGSGKTASFLLPALERLCQSPNVRVRRRDSSGRILTGPVGTKAIVLIPTRELAVQCHAMLENLAKYTLVTYQLVAGGFVSQEQATSLRRQPDIVVATPGRLLDHLLNSPSVHMELLEIVVLDEADRLLELGFKEECMEVLKRCSKGRQTMLFSATLSDSVEDLAALALVKPVRVHANPANKVAQTLEQEFVKSPSQDDREAVLMSLCERNYSSNVIIFCATKHAAHRTAIILGLSGFRFSEIHGNLAQGDRVKGLQRFQHGDADFLVATDLAARGLDLANVDTVINLHLPADTARYVHRVGRTARMGRAGRAVTIYCPDEYAKVKKLGKDCCSKVNATVQKRTVASDAVKEWATKIAGLEGDIKSILEDESMERELRVADMLTDKSQNLQRYKAEINARGERQWYMTNREKVKLKASDAERVRSKAEDVAGEAEPEPAPGSKKRKVEETREERYTRRLQERQKQQRAAEKAEKEADMIRVRRAARRGKKNMNAQSSAGGPKKSGSKKKKGSKGAR</sequence>
<dbReference type="GO" id="GO:0016787">
    <property type="term" value="F:hydrolase activity"/>
    <property type="evidence" value="ECO:0007669"/>
    <property type="project" value="UniProtKB-KW"/>
</dbReference>
<dbReference type="Pfam" id="PF00270">
    <property type="entry name" value="DEAD"/>
    <property type="match status" value="1"/>
</dbReference>
<feature type="compositionally biased region" description="Basic and acidic residues" evidence="7">
    <location>
        <begin position="95"/>
        <end position="118"/>
    </location>
</feature>
<dbReference type="GO" id="GO:0003724">
    <property type="term" value="F:RNA helicase activity"/>
    <property type="evidence" value="ECO:0007669"/>
    <property type="project" value="InterPro"/>
</dbReference>
<evidence type="ECO:0000256" key="5">
    <source>
        <dbReference type="PROSITE-ProRule" id="PRU00552"/>
    </source>
</evidence>
<feature type="region of interest" description="Disordered" evidence="7">
    <location>
        <begin position="1"/>
        <end position="118"/>
    </location>
</feature>
<evidence type="ECO:0000313" key="11">
    <source>
        <dbReference type="EMBL" id="CAD9097165.1"/>
    </source>
</evidence>
<dbReference type="Pfam" id="PF00271">
    <property type="entry name" value="Helicase_C"/>
    <property type="match status" value="1"/>
</dbReference>
<dbReference type="PANTHER" id="PTHR47959">
    <property type="entry name" value="ATP-DEPENDENT RNA HELICASE RHLE-RELATED"/>
    <property type="match status" value="1"/>
</dbReference>
<comment type="similarity">
    <text evidence="6">Belongs to the DEAD box helicase family.</text>
</comment>
<evidence type="ECO:0000256" key="7">
    <source>
        <dbReference type="SAM" id="MobiDB-lite"/>
    </source>
</evidence>
<feature type="compositionally biased region" description="Basic residues" evidence="7">
    <location>
        <begin position="648"/>
        <end position="657"/>
    </location>
</feature>
<evidence type="ECO:0000259" key="8">
    <source>
        <dbReference type="PROSITE" id="PS51192"/>
    </source>
</evidence>
<feature type="compositionally biased region" description="Basic residues" evidence="7">
    <location>
        <begin position="671"/>
        <end position="683"/>
    </location>
</feature>
<dbReference type="PROSITE" id="PS00039">
    <property type="entry name" value="DEAD_ATP_HELICASE"/>
    <property type="match status" value="1"/>
</dbReference>
<dbReference type="InterPro" id="IPR014014">
    <property type="entry name" value="RNA_helicase_DEAD_Q_motif"/>
</dbReference>
<dbReference type="SMART" id="SM00487">
    <property type="entry name" value="DEXDc"/>
    <property type="match status" value="1"/>
</dbReference>
<dbReference type="InterPro" id="IPR001650">
    <property type="entry name" value="Helicase_C-like"/>
</dbReference>
<organism evidence="11">
    <name type="scientific">Alexandrium catenella</name>
    <name type="common">Red tide dinoflagellate</name>
    <name type="synonym">Gonyaulax catenella</name>
    <dbReference type="NCBI Taxonomy" id="2925"/>
    <lineage>
        <taxon>Eukaryota</taxon>
        <taxon>Sar</taxon>
        <taxon>Alveolata</taxon>
        <taxon>Dinophyceae</taxon>
        <taxon>Gonyaulacales</taxon>
        <taxon>Pyrocystaceae</taxon>
        <taxon>Alexandrium</taxon>
    </lineage>
</organism>
<dbReference type="Gene3D" id="3.40.50.300">
    <property type="entry name" value="P-loop containing nucleotide triphosphate hydrolases"/>
    <property type="match status" value="2"/>
</dbReference>